<keyword evidence="6 8" id="KW-0378">Hydrolase</keyword>
<dbReference type="Pfam" id="PF00576">
    <property type="entry name" value="Transthyretin"/>
    <property type="match status" value="1"/>
</dbReference>
<protein>
    <recommendedName>
        <fullName evidence="8">5-hydroxyisourate hydrolase</fullName>
        <shortName evidence="8">HIU hydrolase</shortName>
        <shortName evidence="8">HIUHase</shortName>
        <ecNumber evidence="8">3.5.2.17</ecNumber>
    </recommendedName>
</protein>
<keyword evidence="11" id="KW-1185">Reference proteome</keyword>
<dbReference type="InterPro" id="IPR023416">
    <property type="entry name" value="Transthyretin/HIU_hydrolase_d"/>
</dbReference>
<evidence type="ECO:0000256" key="4">
    <source>
        <dbReference type="ARBA" id="ARBA00011881"/>
    </source>
</evidence>
<evidence type="ECO:0000313" key="11">
    <source>
        <dbReference type="Proteomes" id="UP000006048"/>
    </source>
</evidence>
<feature type="binding site" evidence="7">
    <location>
        <position position="7"/>
    </location>
    <ligand>
        <name>substrate</name>
    </ligand>
</feature>
<dbReference type="NCBIfam" id="TIGR02962">
    <property type="entry name" value="hdxy_isourate"/>
    <property type="match status" value="1"/>
</dbReference>
<dbReference type="RefSeq" id="WP_014802491.1">
    <property type="nucleotide sequence ID" value="NC_018020.1"/>
</dbReference>
<dbReference type="PATRIC" id="fig|869212.3.peg.1318"/>
<dbReference type="SUPFAM" id="SSF49472">
    <property type="entry name" value="Transthyretin (synonym: prealbumin)"/>
    <property type="match status" value="1"/>
</dbReference>
<dbReference type="InterPro" id="IPR014306">
    <property type="entry name" value="Hydroxyisourate_hydrolase"/>
</dbReference>
<comment type="catalytic activity">
    <reaction evidence="1 8">
        <text>5-hydroxyisourate + H2O = 5-hydroxy-2-oxo-4-ureido-2,5-dihydro-1H-imidazole-5-carboxylate + H(+)</text>
        <dbReference type="Rhea" id="RHEA:23736"/>
        <dbReference type="ChEBI" id="CHEBI:15377"/>
        <dbReference type="ChEBI" id="CHEBI:15378"/>
        <dbReference type="ChEBI" id="CHEBI:18072"/>
        <dbReference type="ChEBI" id="CHEBI:58639"/>
        <dbReference type="EC" id="3.5.2.17"/>
    </reaction>
</comment>
<dbReference type="GO" id="GO:0033971">
    <property type="term" value="F:hydroxyisourate hydrolase activity"/>
    <property type="evidence" value="ECO:0007669"/>
    <property type="project" value="UniProtKB-EC"/>
</dbReference>
<dbReference type="HOGENOM" id="CLU_115536_1_0_12"/>
<dbReference type="InterPro" id="IPR023418">
    <property type="entry name" value="Thyroxine_BS"/>
</dbReference>
<organism evidence="10 11">
    <name type="scientific">Turneriella parva (strain ATCC BAA-1111 / DSM 21527 / NCTC 11395 / H)</name>
    <name type="common">Leptospira parva</name>
    <dbReference type="NCBI Taxonomy" id="869212"/>
    <lineage>
        <taxon>Bacteria</taxon>
        <taxon>Pseudomonadati</taxon>
        <taxon>Spirochaetota</taxon>
        <taxon>Spirochaetia</taxon>
        <taxon>Leptospirales</taxon>
        <taxon>Leptospiraceae</taxon>
        <taxon>Turneriella</taxon>
    </lineage>
</organism>
<dbReference type="KEGG" id="tpx:Turpa_1328"/>
<dbReference type="Proteomes" id="UP000006048">
    <property type="component" value="Chromosome"/>
</dbReference>
<evidence type="ECO:0000259" key="9">
    <source>
        <dbReference type="SMART" id="SM00095"/>
    </source>
</evidence>
<evidence type="ECO:0000256" key="2">
    <source>
        <dbReference type="ARBA" id="ARBA00002704"/>
    </source>
</evidence>
<comment type="function">
    <text evidence="2">Catalyzes the hydrolysis of 5-hydroxyisourate (HIU) to 2-oxo-4-hydroxy-4-carboxy-5-ureidoimidazoline (OHCU).</text>
</comment>
<dbReference type="STRING" id="869212.Turpa_1328"/>
<dbReference type="SMART" id="SM00095">
    <property type="entry name" value="TR_THY"/>
    <property type="match status" value="1"/>
</dbReference>
<accession>I4B3W9</accession>
<dbReference type="PROSITE" id="PS00768">
    <property type="entry name" value="TRANSTHYRETIN_1"/>
    <property type="match status" value="1"/>
</dbReference>
<comment type="similarity">
    <text evidence="3 8">Belongs to the transthyretin family. 5-hydroxyisourate hydrolase subfamily.</text>
</comment>
<dbReference type="Gene3D" id="2.60.40.180">
    <property type="entry name" value="Transthyretin/hydroxyisourate hydrolase domain"/>
    <property type="match status" value="1"/>
</dbReference>
<proteinExistence type="inferred from homology"/>
<dbReference type="PRINTS" id="PR00189">
    <property type="entry name" value="TRNSTHYRETIN"/>
</dbReference>
<dbReference type="EMBL" id="CP002959">
    <property type="protein sequence ID" value="AFM11976.1"/>
    <property type="molecule type" value="Genomic_DNA"/>
</dbReference>
<dbReference type="PANTHER" id="PTHR10395:SF7">
    <property type="entry name" value="5-HYDROXYISOURATE HYDROLASE"/>
    <property type="match status" value="1"/>
</dbReference>
<evidence type="ECO:0000256" key="3">
    <source>
        <dbReference type="ARBA" id="ARBA00009850"/>
    </source>
</evidence>
<feature type="binding site" evidence="7">
    <location>
        <position position="107"/>
    </location>
    <ligand>
        <name>substrate</name>
    </ligand>
</feature>
<feature type="domain" description="Transthyretin/hydroxyisourate hydrolase" evidence="9">
    <location>
        <begin position="3"/>
        <end position="109"/>
    </location>
</feature>
<name>I4B3W9_TURPD</name>
<evidence type="ECO:0000256" key="1">
    <source>
        <dbReference type="ARBA" id="ARBA00001043"/>
    </source>
</evidence>
<sequence length="110" mass="12536">MKSISTHILDVSRGRPAAGVHVKLDHLSQGDFKRAAVGVTDADGRIRDWQFTLVAGTWRIRFETAAYFENLKEPYFYPYVEIVFDVHDASQHYHVPLLLSAYGFSTYRGS</sequence>
<evidence type="ECO:0000256" key="5">
    <source>
        <dbReference type="ARBA" id="ARBA00022631"/>
    </source>
</evidence>
<reference evidence="10 11" key="1">
    <citation type="submission" date="2012-06" db="EMBL/GenBank/DDBJ databases">
        <title>The complete chromosome of genome of Turneriella parva DSM 21527.</title>
        <authorList>
            <consortium name="US DOE Joint Genome Institute (JGI-PGF)"/>
            <person name="Lucas S."/>
            <person name="Han J."/>
            <person name="Lapidus A."/>
            <person name="Bruce D."/>
            <person name="Goodwin L."/>
            <person name="Pitluck S."/>
            <person name="Peters L."/>
            <person name="Kyrpides N."/>
            <person name="Mavromatis K."/>
            <person name="Ivanova N."/>
            <person name="Mikhailova N."/>
            <person name="Chertkov O."/>
            <person name="Detter J.C."/>
            <person name="Tapia R."/>
            <person name="Han C."/>
            <person name="Land M."/>
            <person name="Hauser L."/>
            <person name="Markowitz V."/>
            <person name="Cheng J.-F."/>
            <person name="Hugenholtz P."/>
            <person name="Woyke T."/>
            <person name="Wu D."/>
            <person name="Gronow S."/>
            <person name="Wellnitz S."/>
            <person name="Brambilla E."/>
            <person name="Klenk H.-P."/>
            <person name="Eisen J.A."/>
        </authorList>
    </citation>
    <scope>NUCLEOTIDE SEQUENCE [LARGE SCALE GENOMIC DNA]</scope>
    <source>
        <strain evidence="11">ATCC BAA-1111 / DSM 21527 / NCTC 11395 / H</strain>
    </source>
</reference>
<dbReference type="EC" id="3.5.2.17" evidence="8"/>
<dbReference type="InterPro" id="IPR000895">
    <property type="entry name" value="Transthyretin/HIU_hydrolase"/>
</dbReference>
<evidence type="ECO:0000256" key="8">
    <source>
        <dbReference type="RuleBase" id="RU361270"/>
    </source>
</evidence>
<dbReference type="GO" id="GO:0006144">
    <property type="term" value="P:purine nucleobase metabolic process"/>
    <property type="evidence" value="ECO:0007669"/>
    <property type="project" value="UniProtKB-KW"/>
</dbReference>
<evidence type="ECO:0000313" key="10">
    <source>
        <dbReference type="EMBL" id="AFM11976.1"/>
    </source>
</evidence>
<keyword evidence="5 8" id="KW-0659">Purine metabolism</keyword>
<evidence type="ECO:0000256" key="7">
    <source>
        <dbReference type="PIRSR" id="PIRSR600895-51"/>
    </source>
</evidence>
<dbReference type="InterPro" id="IPR036817">
    <property type="entry name" value="Transthyretin/HIU_hydrolase_sf"/>
</dbReference>
<dbReference type="OrthoDB" id="9792386at2"/>
<evidence type="ECO:0000256" key="6">
    <source>
        <dbReference type="ARBA" id="ARBA00022801"/>
    </source>
</evidence>
<gene>
    <name evidence="10" type="ordered locus">Turpa_1328</name>
</gene>
<dbReference type="CDD" id="cd05822">
    <property type="entry name" value="TLP_HIUase"/>
    <property type="match status" value="1"/>
</dbReference>
<dbReference type="PANTHER" id="PTHR10395">
    <property type="entry name" value="URICASE AND TRANSTHYRETIN-RELATED"/>
    <property type="match status" value="1"/>
</dbReference>
<comment type="subunit">
    <text evidence="4 8">Homotetramer.</text>
</comment>
<dbReference type="AlphaFoldDB" id="I4B3W9"/>
<feature type="binding site" evidence="7">
    <location>
        <position position="45"/>
    </location>
    <ligand>
        <name>substrate</name>
    </ligand>
</feature>